<dbReference type="AlphaFoldDB" id="A0AAV5STI5"/>
<evidence type="ECO:0000313" key="3">
    <source>
        <dbReference type="Proteomes" id="UP001432027"/>
    </source>
</evidence>
<feature type="compositionally biased region" description="Basic and acidic residues" evidence="1">
    <location>
        <begin position="65"/>
        <end position="74"/>
    </location>
</feature>
<accession>A0AAV5STI5</accession>
<feature type="non-terminal residue" evidence="2">
    <location>
        <position position="1"/>
    </location>
</feature>
<name>A0AAV5STI5_9BILA</name>
<organism evidence="2 3">
    <name type="scientific">Pristionchus entomophagus</name>
    <dbReference type="NCBI Taxonomy" id="358040"/>
    <lineage>
        <taxon>Eukaryota</taxon>
        <taxon>Metazoa</taxon>
        <taxon>Ecdysozoa</taxon>
        <taxon>Nematoda</taxon>
        <taxon>Chromadorea</taxon>
        <taxon>Rhabditida</taxon>
        <taxon>Rhabditina</taxon>
        <taxon>Diplogasteromorpha</taxon>
        <taxon>Diplogasteroidea</taxon>
        <taxon>Neodiplogasteridae</taxon>
        <taxon>Pristionchus</taxon>
    </lineage>
</organism>
<dbReference type="Proteomes" id="UP001432027">
    <property type="component" value="Unassembled WGS sequence"/>
</dbReference>
<comment type="caution">
    <text evidence="2">The sequence shown here is derived from an EMBL/GenBank/DDBJ whole genome shotgun (WGS) entry which is preliminary data.</text>
</comment>
<keyword evidence="3" id="KW-1185">Reference proteome</keyword>
<evidence type="ECO:0000313" key="2">
    <source>
        <dbReference type="EMBL" id="GMS86107.1"/>
    </source>
</evidence>
<dbReference type="EMBL" id="BTSX01000002">
    <property type="protein sequence ID" value="GMS86107.1"/>
    <property type="molecule type" value="Genomic_DNA"/>
</dbReference>
<reference evidence="2" key="1">
    <citation type="submission" date="2023-10" db="EMBL/GenBank/DDBJ databases">
        <title>Genome assembly of Pristionchus species.</title>
        <authorList>
            <person name="Yoshida K."/>
            <person name="Sommer R.J."/>
        </authorList>
    </citation>
    <scope>NUCLEOTIDE SEQUENCE</scope>
    <source>
        <strain evidence="2">RS0144</strain>
    </source>
</reference>
<gene>
    <name evidence="2" type="ORF">PENTCL1PPCAC_8282</name>
</gene>
<proteinExistence type="predicted"/>
<protein>
    <submittedName>
        <fullName evidence="2">Uncharacterized protein</fullName>
    </submittedName>
</protein>
<feature type="region of interest" description="Disordered" evidence="1">
    <location>
        <begin position="63"/>
        <end position="85"/>
    </location>
</feature>
<sequence length="109" mass="12838">SDRFDIDWLLYKCEHYLIISSQLDIAAKLVLCNRYRLDMLQPADCSCKTRVLNNLFRLPRLPPRSAEDDRRCEESAEFSPLQGSPGCYHRSTLPQYDEVPLMIFTRYFT</sequence>
<evidence type="ECO:0000256" key="1">
    <source>
        <dbReference type="SAM" id="MobiDB-lite"/>
    </source>
</evidence>